<evidence type="ECO:0000256" key="2">
    <source>
        <dbReference type="ARBA" id="ARBA00022695"/>
    </source>
</evidence>
<keyword evidence="4" id="KW-0067">ATP-binding</keyword>
<evidence type="ECO:0000313" key="9">
    <source>
        <dbReference type="EMBL" id="MDW2798766.1"/>
    </source>
</evidence>
<dbReference type="SUPFAM" id="SSF140931">
    <property type="entry name" value="Fic-like"/>
    <property type="match status" value="1"/>
</dbReference>
<dbReference type="PANTHER" id="PTHR39560">
    <property type="entry name" value="PROTEIN ADENYLYLTRANSFERASE FIC-RELATED"/>
    <property type="match status" value="1"/>
</dbReference>
<feature type="domain" description="Fido" evidence="8">
    <location>
        <begin position="97"/>
        <end position="246"/>
    </location>
</feature>
<evidence type="ECO:0000256" key="5">
    <source>
        <dbReference type="ARBA" id="ARBA00034531"/>
    </source>
</evidence>
<accession>A0ABU4GMC6</accession>
<comment type="caution">
    <text evidence="9">The sequence shown here is derived from an EMBL/GenBank/DDBJ whole genome shotgun (WGS) entry which is preliminary data.</text>
</comment>
<evidence type="ECO:0000256" key="3">
    <source>
        <dbReference type="ARBA" id="ARBA00022741"/>
    </source>
</evidence>
<dbReference type="InterPro" id="IPR033788">
    <property type="entry name" value="VbhA-like"/>
</dbReference>
<sequence length="280" mass="32425">MSEEYQIYGETINKTVKKSYWDAAIGLQRVDGLTPTKYLSELAEANIEGELSYHQIEDLLYKRYENESSEDIENRNKEADLVAARIAHILDSPGYPSKITSLKAIHKELFKDIYDHAGQFRKVNIYKPEPVLNGETVKYTNYTALEDTLEYDMDTEKSKSYAGLTENKVIKRIATFTSSIWQAHPFMEGNTRTTAVFMECYLNNMGFSVDNTMFKDYSQYFRNALVRANFADYRNGITETNQYLENFYKNLLSGAGFQLRNRDLILKERFTPGRDKGIEL</sequence>
<dbReference type="EMBL" id="JAWONS010000221">
    <property type="protein sequence ID" value="MDW2798766.1"/>
    <property type="molecule type" value="Genomic_DNA"/>
</dbReference>
<name>A0ABU4GMC6_9CLOT</name>
<keyword evidence="10" id="KW-1185">Reference proteome</keyword>
<dbReference type="PANTHER" id="PTHR39560:SF1">
    <property type="entry name" value="PROTEIN ADENYLYLTRANSFERASE FIC-RELATED"/>
    <property type="match status" value="1"/>
</dbReference>
<evidence type="ECO:0000259" key="8">
    <source>
        <dbReference type="PROSITE" id="PS51459"/>
    </source>
</evidence>
<dbReference type="Proteomes" id="UP001276854">
    <property type="component" value="Unassembled WGS sequence"/>
</dbReference>
<proteinExistence type="predicted"/>
<evidence type="ECO:0000256" key="7">
    <source>
        <dbReference type="ARBA" id="ARBA00048696"/>
    </source>
</evidence>
<evidence type="ECO:0000256" key="4">
    <source>
        <dbReference type="ARBA" id="ARBA00022840"/>
    </source>
</evidence>
<dbReference type="PROSITE" id="PS51459">
    <property type="entry name" value="FIDO"/>
    <property type="match status" value="1"/>
</dbReference>
<comment type="catalytic activity">
    <reaction evidence="6">
        <text>L-threonyl-[protein] + ATP = 3-O-(5'-adenylyl)-L-threonyl-[protein] + diphosphate</text>
        <dbReference type="Rhea" id="RHEA:54292"/>
        <dbReference type="Rhea" id="RHEA-COMP:11060"/>
        <dbReference type="Rhea" id="RHEA-COMP:13847"/>
        <dbReference type="ChEBI" id="CHEBI:30013"/>
        <dbReference type="ChEBI" id="CHEBI:30616"/>
        <dbReference type="ChEBI" id="CHEBI:33019"/>
        <dbReference type="ChEBI" id="CHEBI:138113"/>
        <dbReference type="EC" id="2.7.7.108"/>
    </reaction>
</comment>
<evidence type="ECO:0000256" key="6">
    <source>
        <dbReference type="ARBA" id="ARBA00047939"/>
    </source>
</evidence>
<keyword evidence="1" id="KW-0808">Transferase</keyword>
<gene>
    <name evidence="9" type="ORF">RZO55_14395</name>
</gene>
<keyword evidence="2" id="KW-0548">Nucleotidyltransferase</keyword>
<protein>
    <recommendedName>
        <fullName evidence="5">protein adenylyltransferase</fullName>
        <ecNumber evidence="5">2.7.7.108</ecNumber>
    </recommendedName>
</protein>
<dbReference type="Gene3D" id="1.10.3290.10">
    <property type="entry name" value="Fido-like domain"/>
    <property type="match status" value="1"/>
</dbReference>
<evidence type="ECO:0000256" key="1">
    <source>
        <dbReference type="ARBA" id="ARBA00022679"/>
    </source>
</evidence>
<reference evidence="9 10" key="1">
    <citation type="submission" date="2023-10" db="EMBL/GenBank/DDBJ databases">
        <title>A novel Glycoside Hydrolase 43-Like Enzyme from Clostrdium boliviensis is an Endo-xylanase, and a Candidate for Xylooligosaccharides Production from Different Xylan Substrates.</title>
        <authorList>
            <person name="Alvarez M.T."/>
            <person name="Rocabado-Villegas L.R."/>
            <person name="Salas-Veizaga D.M."/>
            <person name="Linares-Pasten J.A."/>
            <person name="Gudmundsdottir E.E."/>
            <person name="Hreggvidsson G.O."/>
            <person name="Adlercreutz P."/>
            <person name="Nordberg Karlsson E."/>
        </authorList>
    </citation>
    <scope>NUCLEOTIDE SEQUENCE [LARGE SCALE GENOMIC DNA]</scope>
    <source>
        <strain evidence="9 10">E-1</strain>
    </source>
</reference>
<keyword evidence="3" id="KW-0547">Nucleotide-binding</keyword>
<organism evidence="9 10">
    <name type="scientific">Clostridium boliviensis</name>
    <dbReference type="NCBI Taxonomy" id="318465"/>
    <lineage>
        <taxon>Bacteria</taxon>
        <taxon>Bacillati</taxon>
        <taxon>Bacillota</taxon>
        <taxon>Clostridia</taxon>
        <taxon>Eubacteriales</taxon>
        <taxon>Clostridiaceae</taxon>
        <taxon>Clostridium</taxon>
    </lineage>
</organism>
<dbReference type="Pfam" id="PF02661">
    <property type="entry name" value="Fic"/>
    <property type="match status" value="1"/>
</dbReference>
<dbReference type="InterPro" id="IPR003812">
    <property type="entry name" value="Fido"/>
</dbReference>
<dbReference type="InterPro" id="IPR036597">
    <property type="entry name" value="Fido-like_dom_sf"/>
</dbReference>
<evidence type="ECO:0000313" key="10">
    <source>
        <dbReference type="Proteomes" id="UP001276854"/>
    </source>
</evidence>
<dbReference type="EC" id="2.7.7.108" evidence="5"/>
<dbReference type="CDD" id="cd11586">
    <property type="entry name" value="VbhA_like"/>
    <property type="match status" value="1"/>
</dbReference>
<comment type="catalytic activity">
    <reaction evidence="7">
        <text>L-tyrosyl-[protein] + ATP = O-(5'-adenylyl)-L-tyrosyl-[protein] + diphosphate</text>
        <dbReference type="Rhea" id="RHEA:54288"/>
        <dbReference type="Rhea" id="RHEA-COMP:10136"/>
        <dbReference type="Rhea" id="RHEA-COMP:13846"/>
        <dbReference type="ChEBI" id="CHEBI:30616"/>
        <dbReference type="ChEBI" id="CHEBI:33019"/>
        <dbReference type="ChEBI" id="CHEBI:46858"/>
        <dbReference type="ChEBI" id="CHEBI:83624"/>
        <dbReference type="EC" id="2.7.7.108"/>
    </reaction>
</comment>